<dbReference type="InterPro" id="IPR036314">
    <property type="entry name" value="SOD_C_sf"/>
</dbReference>
<accession>A0A9P6C4N6</accession>
<sequence length="347" mass="38075">MNQLGLRLTSASVRVSASSSAPRFKSRWGTRRLHQRQSLPYPAEEGLGKFLPPDALKVQLEYQDGLLERLNEQVVGTGDASSSIAQTVINLSGKRDRILAFNYASLALNNSFFLNNLKPPSNNTQTHEDGISSDFISNIRTSHGSIQQLRSAFSAAALGMFINGWVWFVSDQAGNTGIVSTYGAGTLLIRSRSYMQKHPNILDSPDPSSRSEVTPLRSPFAQNPPPGTSPASPLSGISGNNSPPTGVNPLHPRFFHDDLSSITTTAAGIHSTPSGPTRRSRTSTMLHAGEILYPLFCVPVYEHAWMSAGYGIWGKEQWLKEFWSVLDWQKVDAAYFNILEAAKEKRN</sequence>
<evidence type="ECO:0000256" key="1">
    <source>
        <dbReference type="ARBA" id="ARBA00037226"/>
    </source>
</evidence>
<dbReference type="GO" id="GO:0005737">
    <property type="term" value="C:cytoplasm"/>
    <property type="evidence" value="ECO:0007669"/>
    <property type="project" value="TreeGrafter"/>
</dbReference>
<proteinExistence type="predicted"/>
<dbReference type="GO" id="GO:0046872">
    <property type="term" value="F:metal ion binding"/>
    <property type="evidence" value="ECO:0007669"/>
    <property type="project" value="InterPro"/>
</dbReference>
<dbReference type="AlphaFoldDB" id="A0A9P6C4N6"/>
<feature type="region of interest" description="Disordered" evidence="2">
    <location>
        <begin position="198"/>
        <end position="250"/>
    </location>
</feature>
<dbReference type="EMBL" id="MU151076">
    <property type="protein sequence ID" value="KAF9452016.1"/>
    <property type="molecule type" value="Genomic_DNA"/>
</dbReference>
<feature type="domain" description="Manganese/iron superoxide dismutase C-terminal" evidence="3">
    <location>
        <begin position="287"/>
        <end position="332"/>
    </location>
</feature>
<dbReference type="InterPro" id="IPR019832">
    <property type="entry name" value="Mn/Fe_SOD_C"/>
</dbReference>
<dbReference type="SUPFAM" id="SSF54719">
    <property type="entry name" value="Fe,Mn superoxide dismutase (SOD), C-terminal domain"/>
    <property type="match status" value="1"/>
</dbReference>
<comment type="caution">
    <text evidence="4">The sequence shown here is derived from an EMBL/GenBank/DDBJ whole genome shotgun (WGS) entry which is preliminary data.</text>
</comment>
<dbReference type="GO" id="GO:0004784">
    <property type="term" value="F:superoxide dismutase activity"/>
    <property type="evidence" value="ECO:0007669"/>
    <property type="project" value="InterPro"/>
</dbReference>
<feature type="domain" description="Manganese/iron superoxide dismutase C-terminal" evidence="3">
    <location>
        <begin position="135"/>
        <end position="189"/>
    </location>
</feature>
<dbReference type="SUPFAM" id="SSF46609">
    <property type="entry name" value="Fe,Mn superoxide dismutase (SOD), N-terminal domain"/>
    <property type="match status" value="1"/>
</dbReference>
<dbReference type="PANTHER" id="PTHR43595">
    <property type="entry name" value="37S RIBOSOMAL PROTEIN S26, MITOCHONDRIAL"/>
    <property type="match status" value="1"/>
</dbReference>
<feature type="compositionally biased region" description="Polar residues" evidence="2">
    <location>
        <begin position="229"/>
        <end position="245"/>
    </location>
</feature>
<evidence type="ECO:0000259" key="3">
    <source>
        <dbReference type="Pfam" id="PF02777"/>
    </source>
</evidence>
<evidence type="ECO:0000313" key="5">
    <source>
        <dbReference type="Proteomes" id="UP000807342"/>
    </source>
</evidence>
<dbReference type="OrthoDB" id="275227at2759"/>
<reference evidence="4" key="1">
    <citation type="submission" date="2020-11" db="EMBL/GenBank/DDBJ databases">
        <authorList>
            <consortium name="DOE Joint Genome Institute"/>
            <person name="Ahrendt S."/>
            <person name="Riley R."/>
            <person name="Andreopoulos W."/>
            <person name="Labutti K."/>
            <person name="Pangilinan J."/>
            <person name="Ruiz-Duenas F.J."/>
            <person name="Barrasa J.M."/>
            <person name="Sanchez-Garcia M."/>
            <person name="Camarero S."/>
            <person name="Miyauchi S."/>
            <person name="Serrano A."/>
            <person name="Linde D."/>
            <person name="Babiker R."/>
            <person name="Drula E."/>
            <person name="Ayuso-Fernandez I."/>
            <person name="Pacheco R."/>
            <person name="Padilla G."/>
            <person name="Ferreira P."/>
            <person name="Barriuso J."/>
            <person name="Kellner H."/>
            <person name="Castanera R."/>
            <person name="Alfaro M."/>
            <person name="Ramirez L."/>
            <person name="Pisabarro A.G."/>
            <person name="Kuo A."/>
            <person name="Tritt A."/>
            <person name="Lipzen A."/>
            <person name="He G."/>
            <person name="Yan M."/>
            <person name="Ng V."/>
            <person name="Cullen D."/>
            <person name="Martin F."/>
            <person name="Rosso M.-N."/>
            <person name="Henrissat B."/>
            <person name="Hibbett D."/>
            <person name="Martinez A.T."/>
            <person name="Grigoriev I.V."/>
        </authorList>
    </citation>
    <scope>NUCLEOTIDE SEQUENCE</scope>
    <source>
        <strain evidence="4">MF-IS2</strain>
    </source>
</reference>
<protein>
    <recommendedName>
        <fullName evidence="3">Manganese/iron superoxide dismutase C-terminal domain-containing protein</fullName>
    </recommendedName>
</protein>
<dbReference type="Proteomes" id="UP000807342">
    <property type="component" value="Unassembled WGS sequence"/>
</dbReference>
<name>A0A9P6C4N6_9AGAR</name>
<dbReference type="Gene3D" id="3.55.40.20">
    <property type="entry name" value="Iron/manganese superoxide dismutase, C-terminal domain"/>
    <property type="match status" value="1"/>
</dbReference>
<evidence type="ECO:0000313" key="4">
    <source>
        <dbReference type="EMBL" id="KAF9452016.1"/>
    </source>
</evidence>
<evidence type="ECO:0000256" key="2">
    <source>
        <dbReference type="SAM" id="MobiDB-lite"/>
    </source>
</evidence>
<dbReference type="PANTHER" id="PTHR43595:SF2">
    <property type="entry name" value="SMALL RIBOSOMAL SUBUNIT PROTEIN MS42"/>
    <property type="match status" value="1"/>
</dbReference>
<organism evidence="4 5">
    <name type="scientific">Macrolepiota fuliginosa MF-IS2</name>
    <dbReference type="NCBI Taxonomy" id="1400762"/>
    <lineage>
        <taxon>Eukaryota</taxon>
        <taxon>Fungi</taxon>
        <taxon>Dikarya</taxon>
        <taxon>Basidiomycota</taxon>
        <taxon>Agaricomycotina</taxon>
        <taxon>Agaricomycetes</taxon>
        <taxon>Agaricomycetidae</taxon>
        <taxon>Agaricales</taxon>
        <taxon>Agaricineae</taxon>
        <taxon>Agaricaceae</taxon>
        <taxon>Macrolepiota</taxon>
    </lineage>
</organism>
<keyword evidence="5" id="KW-1185">Reference proteome</keyword>
<dbReference type="InterPro" id="IPR036324">
    <property type="entry name" value="Mn/Fe_SOD_N_sf"/>
</dbReference>
<gene>
    <name evidence="4" type="ORF">P691DRAFT_722769</name>
</gene>
<dbReference type="Pfam" id="PF02777">
    <property type="entry name" value="Sod_Fe_C"/>
    <property type="match status" value="2"/>
</dbReference>
<comment type="function">
    <text evidence="1">Component of the mitochondrial ribosome (mitoribosome), a dedicated translation machinery responsible for the synthesis of mitochondrial genome-encoded proteins, including at least some of the essential transmembrane subunits of the mitochondrial respiratory chain. The mitoribosomes are attached to the mitochondrial inner membrane and translation products are cotranslationally integrated into the membrane.</text>
</comment>